<dbReference type="InterPro" id="IPR023996">
    <property type="entry name" value="TonB-dep_OMP_SusC/RagA"/>
</dbReference>
<evidence type="ECO:0000256" key="2">
    <source>
        <dbReference type="ARBA" id="ARBA00022448"/>
    </source>
</evidence>
<dbReference type="RefSeq" id="WP_263051610.1">
    <property type="nucleotide sequence ID" value="NZ_CP106735.1"/>
</dbReference>
<dbReference type="Gene3D" id="2.60.40.1120">
    <property type="entry name" value="Carboxypeptidase-like, regulatory domain"/>
    <property type="match status" value="1"/>
</dbReference>
<dbReference type="InterPro" id="IPR039426">
    <property type="entry name" value="TonB-dep_rcpt-like"/>
</dbReference>
<dbReference type="Pfam" id="PF07715">
    <property type="entry name" value="Plug"/>
    <property type="match status" value="1"/>
</dbReference>
<keyword evidence="4 7" id="KW-0812">Transmembrane</keyword>
<dbReference type="InterPro" id="IPR012910">
    <property type="entry name" value="Plug_dom"/>
</dbReference>
<dbReference type="PROSITE" id="PS52016">
    <property type="entry name" value="TONB_DEPENDENT_REC_3"/>
    <property type="match status" value="1"/>
</dbReference>
<organism evidence="9 10">
    <name type="scientific">Reichenbachiella carrageenanivorans</name>
    <dbReference type="NCBI Taxonomy" id="2979869"/>
    <lineage>
        <taxon>Bacteria</taxon>
        <taxon>Pseudomonadati</taxon>
        <taxon>Bacteroidota</taxon>
        <taxon>Cytophagia</taxon>
        <taxon>Cytophagales</taxon>
        <taxon>Reichenbachiellaceae</taxon>
        <taxon>Reichenbachiella</taxon>
    </lineage>
</organism>
<comment type="similarity">
    <text evidence="7">Belongs to the TonB-dependent receptor family.</text>
</comment>
<dbReference type="SUPFAM" id="SSF49464">
    <property type="entry name" value="Carboxypeptidase regulatory domain-like"/>
    <property type="match status" value="1"/>
</dbReference>
<evidence type="ECO:0000313" key="9">
    <source>
        <dbReference type="EMBL" id="UXX79879.1"/>
    </source>
</evidence>
<name>A0ABY6D2A3_9BACT</name>
<dbReference type="SUPFAM" id="SSF56935">
    <property type="entry name" value="Porins"/>
    <property type="match status" value="1"/>
</dbReference>
<accession>A0ABY6D2A3</accession>
<feature type="domain" description="TonB-dependent receptor plug" evidence="8">
    <location>
        <begin position="225"/>
        <end position="346"/>
    </location>
</feature>
<reference evidence="9" key="1">
    <citation type="submission" date="2022-10" db="EMBL/GenBank/DDBJ databases">
        <title>Comparative genomics and taxonomic characterization of three novel marine species of genus Reichenbachiella exhibiting antioxidant and polysaccharide degradation activities.</title>
        <authorList>
            <person name="Muhammad N."/>
            <person name="Lee Y.-J."/>
            <person name="Ko J."/>
            <person name="Kim S.-G."/>
        </authorList>
    </citation>
    <scope>NUCLEOTIDE SEQUENCE</scope>
    <source>
        <strain evidence="9">Wsw4-B4</strain>
    </source>
</reference>
<evidence type="ECO:0000256" key="6">
    <source>
        <dbReference type="ARBA" id="ARBA00023237"/>
    </source>
</evidence>
<dbReference type="InterPro" id="IPR008969">
    <property type="entry name" value="CarboxyPept-like_regulatory"/>
</dbReference>
<dbReference type="Proteomes" id="UP001062165">
    <property type="component" value="Chromosome"/>
</dbReference>
<dbReference type="Pfam" id="PF13715">
    <property type="entry name" value="CarbopepD_reg_2"/>
    <property type="match status" value="1"/>
</dbReference>
<evidence type="ECO:0000256" key="1">
    <source>
        <dbReference type="ARBA" id="ARBA00004571"/>
    </source>
</evidence>
<comment type="subcellular location">
    <subcellularLocation>
        <location evidence="1 7">Cell outer membrane</location>
        <topology evidence="1 7">Multi-pass membrane protein</topology>
    </subcellularLocation>
</comment>
<dbReference type="NCBIfam" id="TIGR04056">
    <property type="entry name" value="OMP_RagA_SusC"/>
    <property type="match status" value="1"/>
</dbReference>
<dbReference type="InterPro" id="IPR036942">
    <property type="entry name" value="Beta-barrel_TonB_sf"/>
</dbReference>
<keyword evidence="5 7" id="KW-0472">Membrane</keyword>
<proteinExistence type="inferred from homology"/>
<keyword evidence="3 7" id="KW-1134">Transmembrane beta strand</keyword>
<evidence type="ECO:0000256" key="7">
    <source>
        <dbReference type="PROSITE-ProRule" id="PRU01360"/>
    </source>
</evidence>
<evidence type="ECO:0000256" key="5">
    <source>
        <dbReference type="ARBA" id="ARBA00023136"/>
    </source>
</evidence>
<keyword evidence="2 7" id="KW-0813">Transport</keyword>
<dbReference type="Gene3D" id="2.170.130.10">
    <property type="entry name" value="TonB-dependent receptor, plug domain"/>
    <property type="match status" value="1"/>
</dbReference>
<gene>
    <name evidence="9" type="ORF">N7E81_02010</name>
</gene>
<protein>
    <submittedName>
        <fullName evidence="9">SusC/RagA family TonB-linked outer membrane protein</fullName>
    </submittedName>
</protein>
<keyword evidence="6 7" id="KW-0998">Cell outer membrane</keyword>
<dbReference type="EMBL" id="CP106735">
    <property type="protein sequence ID" value="UXX79879.1"/>
    <property type="molecule type" value="Genomic_DNA"/>
</dbReference>
<evidence type="ECO:0000256" key="3">
    <source>
        <dbReference type="ARBA" id="ARBA00022452"/>
    </source>
</evidence>
<dbReference type="InterPro" id="IPR037066">
    <property type="entry name" value="Plug_dom_sf"/>
</dbReference>
<dbReference type="Gene3D" id="2.40.170.20">
    <property type="entry name" value="TonB-dependent receptor, beta-barrel domain"/>
    <property type="match status" value="1"/>
</dbReference>
<evidence type="ECO:0000259" key="8">
    <source>
        <dbReference type="Pfam" id="PF07715"/>
    </source>
</evidence>
<evidence type="ECO:0000256" key="4">
    <source>
        <dbReference type="ARBA" id="ARBA00022692"/>
    </source>
</evidence>
<sequence>MAKWSEYTRFLPIVSEVRSSLIVRSVHSIAWLWAVSFSVSYAQIKDHSNSAQIVKKTSLGEILDQIASQYQVDFVYESEVVNRALGEFEIDAQGEIETVLTQLLSPLHLRFIKVSDNIYAIKFDGIPHEKVVISGIVRTHTGNQVLPGVSVRSTTSNVGTITDVDGQFSVLLDQNSDERLTFSYVGYEKTEVKLGDATYLEVQLKQDDLELSEVVVVASGMNGNKRELGYSVQNVDLADVIQSHESNLVSALSAKAAGVNVIGTSGSPGASANIQIRGYKSINSSNQPLFVLDGMIISNTTSGNTSGGVDVSNRVIDINPHDINKITILKGPAATVLYGSRAANGAVMINTNRGTESKTRIAFYSETGFSKVNKLPAKQRTYAQGRPYTGVFVYRGPETGEPNSYGPRIDQLEYDGDTSYPYDTNGSLVPIGTGNGKPANSYDDYDAFWVTGYRLDNNISFTGGSNLIKYYFSLGHLFQSGIIPTSTFVRTSMKANIDFDLTSKWRVGVSTSLVNSGGERVRRGSNVSGVTAALYRNTTTFDIGNGKTGKSASNDPTSYQLPNGEQRAYRGNALYDNPFWVTNKIPYTDKVNRVIANTHFSYDWTSWLFLTAKIGIDNYIDSRDSAWDINSSSEPSGRVDQSTLFSRRYNVDFNINLNKDLSPKFSLQSTIGYNYYSQLFEAKTTTGTDLAIYGFYDISNATQVISDREINRSKLVGVFADVKLSYQDYLFLQLAGRNDWSSTLPKKNNAYFYPAASLAIDLAEGLRMSSSAISQVKLRGSYGLVGNDPTIYQTQDSYRNTVIDGDGILSSSEFPAFNVNAFERNGRKGNDELLPEVTKTIELGTDLGLFNHTWNIDVTYYKAITSDALVTVTLPGPSGYTSIVENSGEIENKGLEIATQMYWVDRKDWTWTTNLNYTRNRSMVRSLGENIERVTLAEFSNISSINLVGQPFGVFSGTRYRRDDQNRLVIGSDGFPLIDTEQGLIGDPNPDWTLGISNRFRYKSLTLSILWDIKKGGDMWNGTKGVMDYLGISKESGDLREVKDYVFDGVLANGQVNDIPVDFANPALGLNGIYWRIGGFLGVAENNIEDASWARLRELTLDFELPRNWIEDMKIFSSLNVSLYGRNLWLITDYSGIDPETNLYGPSNAQGWDYFNLPNTKSYGFVLNAKFN</sequence>
<keyword evidence="10" id="KW-1185">Reference proteome</keyword>
<evidence type="ECO:0000313" key="10">
    <source>
        <dbReference type="Proteomes" id="UP001062165"/>
    </source>
</evidence>